<reference evidence="2 3" key="2">
    <citation type="journal article" date="2012" name="PLoS Pathog.">
        <title>Diverse lifestyles and strategies of plant pathogenesis encoded in the genomes of eighteen Dothideomycetes fungi.</title>
        <authorList>
            <person name="Ohm R.A."/>
            <person name="Feau N."/>
            <person name="Henrissat B."/>
            <person name="Schoch C.L."/>
            <person name="Horwitz B.A."/>
            <person name="Barry K.W."/>
            <person name="Condon B.J."/>
            <person name="Copeland A.C."/>
            <person name="Dhillon B."/>
            <person name="Glaser F."/>
            <person name="Hesse C.N."/>
            <person name="Kosti I."/>
            <person name="LaButti K."/>
            <person name="Lindquist E.A."/>
            <person name="Lucas S."/>
            <person name="Salamov A.A."/>
            <person name="Bradshaw R.E."/>
            <person name="Ciuffetti L."/>
            <person name="Hamelin R.C."/>
            <person name="Kema G.H.J."/>
            <person name="Lawrence C."/>
            <person name="Scott J.A."/>
            <person name="Spatafora J.W."/>
            <person name="Turgeon B.G."/>
            <person name="de Wit P.J.G.M."/>
            <person name="Zhong S."/>
            <person name="Goodwin S.B."/>
            <person name="Grigoriev I.V."/>
        </authorList>
    </citation>
    <scope>NUCLEOTIDE SEQUENCE [LARGE SCALE GENOMIC DNA]</scope>
    <source>
        <strain evidence="3">NZE10 / CBS 128990</strain>
    </source>
</reference>
<protein>
    <submittedName>
        <fullName evidence="2">Uncharacterized protein</fullName>
    </submittedName>
</protein>
<evidence type="ECO:0000256" key="1">
    <source>
        <dbReference type="SAM" id="SignalP"/>
    </source>
</evidence>
<evidence type="ECO:0000313" key="2">
    <source>
        <dbReference type="EMBL" id="EME41129.1"/>
    </source>
</evidence>
<proteinExistence type="predicted"/>
<organism evidence="2 3">
    <name type="scientific">Dothistroma septosporum (strain NZE10 / CBS 128990)</name>
    <name type="common">Red band needle blight fungus</name>
    <name type="synonym">Mycosphaerella pini</name>
    <dbReference type="NCBI Taxonomy" id="675120"/>
    <lineage>
        <taxon>Eukaryota</taxon>
        <taxon>Fungi</taxon>
        <taxon>Dikarya</taxon>
        <taxon>Ascomycota</taxon>
        <taxon>Pezizomycotina</taxon>
        <taxon>Dothideomycetes</taxon>
        <taxon>Dothideomycetidae</taxon>
        <taxon>Mycosphaerellales</taxon>
        <taxon>Mycosphaerellaceae</taxon>
        <taxon>Dothistroma</taxon>
    </lineage>
</organism>
<gene>
    <name evidence="2" type="ORF">DOTSEDRAFT_73537</name>
</gene>
<keyword evidence="1" id="KW-0732">Signal</keyword>
<sequence>MLLLILALPACILSVCIELAHSWQIEIKLGRKSTAGKWKSIATTRQSSRTERTH</sequence>
<reference evidence="3" key="1">
    <citation type="journal article" date="2012" name="PLoS Genet.">
        <title>The genomes of the fungal plant pathogens Cladosporium fulvum and Dothistroma septosporum reveal adaptation to different hosts and lifestyles but also signatures of common ancestry.</title>
        <authorList>
            <person name="de Wit P.J.G.M."/>
            <person name="van der Burgt A."/>
            <person name="Oekmen B."/>
            <person name="Stergiopoulos I."/>
            <person name="Abd-Elsalam K.A."/>
            <person name="Aerts A.L."/>
            <person name="Bahkali A.H."/>
            <person name="Beenen H.G."/>
            <person name="Chettri P."/>
            <person name="Cox M.P."/>
            <person name="Datema E."/>
            <person name="de Vries R.P."/>
            <person name="Dhillon B."/>
            <person name="Ganley A.R."/>
            <person name="Griffiths S.A."/>
            <person name="Guo Y."/>
            <person name="Hamelin R.C."/>
            <person name="Henrissat B."/>
            <person name="Kabir M.S."/>
            <person name="Jashni M.K."/>
            <person name="Kema G."/>
            <person name="Klaubauf S."/>
            <person name="Lapidus A."/>
            <person name="Levasseur A."/>
            <person name="Lindquist E."/>
            <person name="Mehrabi R."/>
            <person name="Ohm R.A."/>
            <person name="Owen T.J."/>
            <person name="Salamov A."/>
            <person name="Schwelm A."/>
            <person name="Schijlen E."/>
            <person name="Sun H."/>
            <person name="van den Burg H.A."/>
            <person name="van Ham R.C.H.J."/>
            <person name="Zhang S."/>
            <person name="Goodwin S.B."/>
            <person name="Grigoriev I.V."/>
            <person name="Collemare J."/>
            <person name="Bradshaw R.E."/>
        </authorList>
    </citation>
    <scope>NUCLEOTIDE SEQUENCE [LARGE SCALE GENOMIC DNA]</scope>
    <source>
        <strain evidence="3">NZE10 / CBS 128990</strain>
    </source>
</reference>
<dbReference type="Proteomes" id="UP000016933">
    <property type="component" value="Unassembled WGS sequence"/>
</dbReference>
<name>N1PG92_DOTSN</name>
<dbReference type="HOGENOM" id="CLU_3050298_0_0_1"/>
<evidence type="ECO:0000313" key="3">
    <source>
        <dbReference type="Proteomes" id="UP000016933"/>
    </source>
</evidence>
<keyword evidence="3" id="KW-1185">Reference proteome</keyword>
<feature type="chain" id="PRO_5004109818" evidence="1">
    <location>
        <begin position="23"/>
        <end position="54"/>
    </location>
</feature>
<feature type="signal peptide" evidence="1">
    <location>
        <begin position="1"/>
        <end position="22"/>
    </location>
</feature>
<accession>N1PG92</accession>
<dbReference type="AlphaFoldDB" id="N1PG92"/>
<dbReference type="EMBL" id="KB446542">
    <property type="protein sequence ID" value="EME41129.1"/>
    <property type="molecule type" value="Genomic_DNA"/>
</dbReference>